<sequence>MDDLQTGTAAGRQVRKGEHGTTAIFYTTLEKENHAGEVEQIPMLKTFTVFNVQQIDGLPLTTENSQSGSDI</sequence>
<dbReference type="GO" id="GO:0003697">
    <property type="term" value="F:single-stranded DNA binding"/>
    <property type="evidence" value="ECO:0007669"/>
    <property type="project" value="InterPro"/>
</dbReference>
<dbReference type="AlphaFoldDB" id="A0A485CS65"/>
<gene>
    <name evidence="2" type="ORF">NCTC12998_06354</name>
</gene>
<dbReference type="EMBL" id="CAADJE010000033">
    <property type="protein sequence ID" value="VFS87341.1"/>
    <property type="molecule type" value="Genomic_DNA"/>
</dbReference>
<name>A0A485CS65_RAOPL</name>
<accession>A0A485CS65</accession>
<reference evidence="2 3" key="1">
    <citation type="submission" date="2019-03" db="EMBL/GenBank/DDBJ databases">
        <authorList>
            <consortium name="Pathogen Informatics"/>
        </authorList>
    </citation>
    <scope>NUCLEOTIDE SEQUENCE [LARGE SCALE GENOMIC DNA]</scope>
    <source>
        <strain evidence="2 3">NCTC12998</strain>
    </source>
</reference>
<dbReference type="Proteomes" id="UP000345637">
    <property type="component" value="Unassembled WGS sequence"/>
</dbReference>
<evidence type="ECO:0000259" key="1">
    <source>
        <dbReference type="Pfam" id="PF08401"/>
    </source>
</evidence>
<dbReference type="InterPro" id="IPR013610">
    <property type="entry name" value="ArdC_N"/>
</dbReference>
<dbReference type="Pfam" id="PF08401">
    <property type="entry name" value="ArdcN"/>
    <property type="match status" value="1"/>
</dbReference>
<evidence type="ECO:0000313" key="3">
    <source>
        <dbReference type="Proteomes" id="UP000345637"/>
    </source>
</evidence>
<feature type="domain" description="N-terminal" evidence="1">
    <location>
        <begin position="9"/>
        <end position="50"/>
    </location>
</feature>
<organism evidence="2 3">
    <name type="scientific">Raoultella planticola</name>
    <name type="common">Klebsiella planticola</name>
    <dbReference type="NCBI Taxonomy" id="575"/>
    <lineage>
        <taxon>Bacteria</taxon>
        <taxon>Pseudomonadati</taxon>
        <taxon>Pseudomonadota</taxon>
        <taxon>Gammaproteobacteria</taxon>
        <taxon>Enterobacterales</taxon>
        <taxon>Enterobacteriaceae</taxon>
        <taxon>Klebsiella/Raoultella group</taxon>
        <taxon>Raoultella</taxon>
    </lineage>
</organism>
<protein>
    <submittedName>
        <fullName evidence="2">Antirestriction protein</fullName>
    </submittedName>
</protein>
<proteinExistence type="predicted"/>
<evidence type="ECO:0000313" key="2">
    <source>
        <dbReference type="EMBL" id="VFS87341.1"/>
    </source>
</evidence>